<comment type="caution">
    <text evidence="13">The sequence shown here is derived from an EMBL/GenBank/DDBJ whole genome shotgun (WGS) entry which is preliminary data.</text>
</comment>
<dbReference type="Pfam" id="PF02628">
    <property type="entry name" value="COX15-CtaA"/>
    <property type="match status" value="2"/>
</dbReference>
<dbReference type="PANTHER" id="PTHR35457">
    <property type="entry name" value="HEME A SYNTHASE"/>
    <property type="match status" value="1"/>
</dbReference>
<evidence type="ECO:0000256" key="2">
    <source>
        <dbReference type="ARBA" id="ARBA00022475"/>
    </source>
</evidence>
<keyword evidence="8" id="KW-0350">Heme biosynthesis</keyword>
<keyword evidence="10" id="KW-1015">Disulfide bond</keyword>
<keyword evidence="9 12" id="KW-0472">Membrane</keyword>
<dbReference type="GO" id="GO:0016491">
    <property type="term" value="F:oxidoreductase activity"/>
    <property type="evidence" value="ECO:0007669"/>
    <property type="project" value="UniProtKB-KW"/>
</dbReference>
<feature type="transmembrane region" description="Helical" evidence="12">
    <location>
        <begin position="219"/>
        <end position="237"/>
    </location>
</feature>
<protein>
    <submittedName>
        <fullName evidence="13">COX15/CtaA family protein</fullName>
    </submittedName>
</protein>
<feature type="transmembrane region" description="Helical" evidence="12">
    <location>
        <begin position="51"/>
        <end position="71"/>
    </location>
</feature>
<evidence type="ECO:0000256" key="11">
    <source>
        <dbReference type="ARBA" id="ARBA00023444"/>
    </source>
</evidence>
<feature type="transmembrane region" description="Helical" evidence="12">
    <location>
        <begin position="145"/>
        <end position="166"/>
    </location>
</feature>
<keyword evidence="6" id="KW-0560">Oxidoreductase</keyword>
<name>A0A9D7QI05_9RHOO</name>
<sequence length="315" mass="33100">MALTVLSALVVLVSAMMRLDGAGLGCGDWPACYGQLLGREPQALEFGIVRVFHRFAASTSLVLGCLLVWLCLRPRPLLPAIHYASLLLLLMLALAMLGIWSSDPRRVAVGFLNIMGGLGLVTFSWRVVLACNRDGFPVSELRPGLLLHLGIGGLSLTVMFGAWLGASYAALACTSVPDCDGAWWPAAAGISALNPLLRQDAAPLNGDAGGVMLHLLHRYLAVGTVVLLGTAAVRLLAGDSHRKTARMVLALLILELALGGLMVLGGLDLWAVVAHGVCASALLAAVATLLWRSRLVRVEGANARTKLAGARRHSG</sequence>
<evidence type="ECO:0000256" key="4">
    <source>
        <dbReference type="ARBA" id="ARBA00022723"/>
    </source>
</evidence>
<organism evidence="13 14">
    <name type="scientific">Candidatus Dechloromonas phosphorivorans</name>
    <dbReference type="NCBI Taxonomy" id="2899244"/>
    <lineage>
        <taxon>Bacteria</taxon>
        <taxon>Pseudomonadati</taxon>
        <taxon>Pseudomonadota</taxon>
        <taxon>Betaproteobacteria</taxon>
        <taxon>Rhodocyclales</taxon>
        <taxon>Azonexaceae</taxon>
        <taxon>Dechloromonas</taxon>
    </lineage>
</organism>
<dbReference type="AlphaFoldDB" id="A0A9D7QI05"/>
<accession>A0A9D7QI05</accession>
<keyword evidence="3 12" id="KW-0812">Transmembrane</keyword>
<evidence type="ECO:0000313" key="13">
    <source>
        <dbReference type="EMBL" id="MBK8889654.1"/>
    </source>
</evidence>
<dbReference type="EMBL" id="JADKBR010000003">
    <property type="protein sequence ID" value="MBK8889654.1"/>
    <property type="molecule type" value="Genomic_DNA"/>
</dbReference>
<dbReference type="GO" id="GO:0046872">
    <property type="term" value="F:metal ion binding"/>
    <property type="evidence" value="ECO:0007669"/>
    <property type="project" value="UniProtKB-KW"/>
</dbReference>
<keyword evidence="5 12" id="KW-1133">Transmembrane helix</keyword>
<dbReference type="GO" id="GO:0006784">
    <property type="term" value="P:heme A biosynthetic process"/>
    <property type="evidence" value="ECO:0007669"/>
    <property type="project" value="InterPro"/>
</dbReference>
<evidence type="ECO:0000256" key="1">
    <source>
        <dbReference type="ARBA" id="ARBA00004141"/>
    </source>
</evidence>
<reference evidence="13" key="1">
    <citation type="submission" date="2020-10" db="EMBL/GenBank/DDBJ databases">
        <title>Connecting structure to function with the recovery of over 1000 high-quality activated sludge metagenome-assembled genomes encoding full-length rRNA genes using long-read sequencing.</title>
        <authorList>
            <person name="Singleton C.M."/>
            <person name="Petriglieri F."/>
            <person name="Kristensen J.M."/>
            <person name="Kirkegaard R.H."/>
            <person name="Michaelsen T.Y."/>
            <person name="Andersen M.H."/>
            <person name="Karst S.M."/>
            <person name="Dueholm M.S."/>
            <person name="Nielsen P.H."/>
            <person name="Albertsen M."/>
        </authorList>
    </citation>
    <scope>NUCLEOTIDE SEQUENCE</scope>
    <source>
        <strain evidence="13">OdNE_18-Q3-R46-58_BAT3C.305</strain>
    </source>
</reference>
<feature type="transmembrane region" description="Helical" evidence="12">
    <location>
        <begin position="83"/>
        <end position="101"/>
    </location>
</feature>
<feature type="transmembrane region" description="Helical" evidence="12">
    <location>
        <begin position="249"/>
        <end position="267"/>
    </location>
</feature>
<keyword evidence="7" id="KW-0408">Iron</keyword>
<keyword evidence="4" id="KW-0479">Metal-binding</keyword>
<feature type="transmembrane region" description="Helical" evidence="12">
    <location>
        <begin position="273"/>
        <end position="291"/>
    </location>
</feature>
<evidence type="ECO:0000256" key="10">
    <source>
        <dbReference type="ARBA" id="ARBA00023157"/>
    </source>
</evidence>
<comment type="pathway">
    <text evidence="11">Porphyrin-containing compound metabolism.</text>
</comment>
<keyword evidence="2" id="KW-1003">Cell membrane</keyword>
<evidence type="ECO:0000256" key="3">
    <source>
        <dbReference type="ARBA" id="ARBA00022692"/>
    </source>
</evidence>
<evidence type="ECO:0000256" key="6">
    <source>
        <dbReference type="ARBA" id="ARBA00023002"/>
    </source>
</evidence>
<evidence type="ECO:0000256" key="9">
    <source>
        <dbReference type="ARBA" id="ARBA00023136"/>
    </source>
</evidence>
<proteinExistence type="predicted"/>
<feature type="transmembrane region" description="Helical" evidence="12">
    <location>
        <begin position="107"/>
        <end position="125"/>
    </location>
</feature>
<evidence type="ECO:0000256" key="8">
    <source>
        <dbReference type="ARBA" id="ARBA00023133"/>
    </source>
</evidence>
<evidence type="ECO:0000256" key="12">
    <source>
        <dbReference type="SAM" id="Phobius"/>
    </source>
</evidence>
<comment type="subcellular location">
    <subcellularLocation>
        <location evidence="1">Membrane</location>
        <topology evidence="1">Multi-pass membrane protein</topology>
    </subcellularLocation>
</comment>
<dbReference type="Proteomes" id="UP000808146">
    <property type="component" value="Unassembled WGS sequence"/>
</dbReference>
<evidence type="ECO:0000256" key="5">
    <source>
        <dbReference type="ARBA" id="ARBA00022989"/>
    </source>
</evidence>
<dbReference type="GO" id="GO:0016020">
    <property type="term" value="C:membrane"/>
    <property type="evidence" value="ECO:0007669"/>
    <property type="project" value="UniProtKB-SubCell"/>
</dbReference>
<evidence type="ECO:0000313" key="14">
    <source>
        <dbReference type="Proteomes" id="UP000808146"/>
    </source>
</evidence>
<dbReference type="InterPro" id="IPR003780">
    <property type="entry name" value="COX15/CtaA_fam"/>
</dbReference>
<evidence type="ECO:0000256" key="7">
    <source>
        <dbReference type="ARBA" id="ARBA00023004"/>
    </source>
</evidence>
<gene>
    <name evidence="13" type="ORF">IPN75_04290</name>
</gene>
<dbReference type="InterPro" id="IPR050450">
    <property type="entry name" value="COX15/CtaA_HemeA_synthase"/>
</dbReference>
<dbReference type="PANTHER" id="PTHR35457:SF1">
    <property type="entry name" value="HEME A SYNTHASE"/>
    <property type="match status" value="1"/>
</dbReference>